<proteinExistence type="predicted"/>
<name>A0A4S8PTP0_9HYPH</name>
<organism evidence="1 2">
    <name type="scientific">Rhizobium rosettiformans W3</name>
    <dbReference type="NCBI Taxonomy" id="538378"/>
    <lineage>
        <taxon>Bacteria</taxon>
        <taxon>Pseudomonadati</taxon>
        <taxon>Pseudomonadota</taxon>
        <taxon>Alphaproteobacteria</taxon>
        <taxon>Hyphomicrobiales</taxon>
        <taxon>Rhizobiaceae</taxon>
        <taxon>Rhizobium/Agrobacterium group</taxon>
        <taxon>Rhizobium</taxon>
    </lineage>
</organism>
<reference evidence="1 2" key="1">
    <citation type="submission" date="2019-04" db="EMBL/GenBank/DDBJ databases">
        <title>genome sequence of strain W3.</title>
        <authorList>
            <person name="Gao J."/>
            <person name="Sun J."/>
        </authorList>
    </citation>
    <scope>NUCLEOTIDE SEQUENCE [LARGE SCALE GENOMIC DNA]</scope>
    <source>
        <strain evidence="1 2">W3</strain>
    </source>
</reference>
<evidence type="ECO:0000313" key="1">
    <source>
        <dbReference type="EMBL" id="THV34728.1"/>
    </source>
</evidence>
<dbReference type="RefSeq" id="WP_136541422.1">
    <property type="nucleotide sequence ID" value="NZ_STGU01000007.1"/>
</dbReference>
<protein>
    <submittedName>
        <fullName evidence="1">Uncharacterized protein</fullName>
    </submittedName>
</protein>
<dbReference type="Proteomes" id="UP000307378">
    <property type="component" value="Unassembled WGS sequence"/>
</dbReference>
<dbReference type="EMBL" id="STGU01000007">
    <property type="protein sequence ID" value="THV34728.1"/>
    <property type="molecule type" value="Genomic_DNA"/>
</dbReference>
<sequence length="213" mass="24250">MPRVHDQFPQAWPAIKAALAEDSTPEQWELAIEMCLDSRLRHRYIQPINAIAGSRKLKGEGFLILTIQCSLLEFLASLRIGWNYRHGADWGSDFEYGDSKRLFVDFLRHNSPFSNFISTKAKAGIFYRDIRCGLVHEAQTKNGWVVKGGLSRYPLVDFDTKIVNRDAMSNAIDQYLSEYRLALKTGPDLRDAFVRKFDNLYLHASLGTGFSVG</sequence>
<evidence type="ECO:0000313" key="2">
    <source>
        <dbReference type="Proteomes" id="UP000307378"/>
    </source>
</evidence>
<dbReference type="AlphaFoldDB" id="A0A4S8PTP0"/>
<comment type="caution">
    <text evidence="1">The sequence shown here is derived from an EMBL/GenBank/DDBJ whole genome shotgun (WGS) entry which is preliminary data.</text>
</comment>
<accession>A0A4S8PTP0</accession>
<gene>
    <name evidence="1" type="ORF">FAA86_13655</name>
</gene>